<dbReference type="RefSeq" id="WP_094407873.1">
    <property type="nucleotide sequence ID" value="NZ_BMJZ01000008.1"/>
</dbReference>
<reference evidence="3 4" key="1">
    <citation type="submission" date="2017-07" db="EMBL/GenBank/DDBJ databases">
        <title>Elstera cyanobacteriorum sp. nov., a novel bacterium isolated from cyanobacterial aggregates in a eutrophic lake.</title>
        <authorList>
            <person name="Cai H."/>
        </authorList>
    </citation>
    <scope>NUCLEOTIDE SEQUENCE [LARGE SCALE GENOMIC DNA]</scope>
    <source>
        <strain evidence="3 4">TH019</strain>
    </source>
</reference>
<accession>A0A255XW03</accession>
<name>A0A255XW03_9PROT</name>
<comment type="caution">
    <text evidence="3">The sequence shown here is derived from an EMBL/GenBank/DDBJ whole genome shotgun (WGS) entry which is preliminary data.</text>
</comment>
<feature type="chain" id="PRO_5013191568" description="Iron ABC transporter substrate-binding protein" evidence="2">
    <location>
        <begin position="30"/>
        <end position="366"/>
    </location>
</feature>
<feature type="signal peptide" evidence="2">
    <location>
        <begin position="1"/>
        <end position="29"/>
    </location>
</feature>
<dbReference type="Gene3D" id="3.40.190.10">
    <property type="entry name" value="Periplasmic binding protein-like II"/>
    <property type="match status" value="2"/>
</dbReference>
<evidence type="ECO:0008006" key="5">
    <source>
        <dbReference type="Google" id="ProtNLM"/>
    </source>
</evidence>
<dbReference type="OrthoDB" id="9766989at2"/>
<protein>
    <recommendedName>
        <fullName evidence="5">Iron ABC transporter substrate-binding protein</fullName>
    </recommendedName>
</protein>
<evidence type="ECO:0000313" key="4">
    <source>
        <dbReference type="Proteomes" id="UP000216361"/>
    </source>
</evidence>
<evidence type="ECO:0000256" key="1">
    <source>
        <dbReference type="ARBA" id="ARBA00022729"/>
    </source>
</evidence>
<keyword evidence="1 2" id="KW-0732">Signal</keyword>
<dbReference type="PANTHER" id="PTHR30006">
    <property type="entry name" value="THIAMINE-BINDING PERIPLASMIC PROTEIN-RELATED"/>
    <property type="match status" value="1"/>
</dbReference>
<dbReference type="PROSITE" id="PS51318">
    <property type="entry name" value="TAT"/>
    <property type="match status" value="1"/>
</dbReference>
<evidence type="ECO:0000256" key="2">
    <source>
        <dbReference type="SAM" id="SignalP"/>
    </source>
</evidence>
<dbReference type="GO" id="GO:0030288">
    <property type="term" value="C:outer membrane-bounded periplasmic space"/>
    <property type="evidence" value="ECO:0007669"/>
    <property type="project" value="TreeGrafter"/>
</dbReference>
<dbReference type="PANTHER" id="PTHR30006:SF2">
    <property type="entry name" value="ABC TRANSPORTER SUBSTRATE-BINDING PROTEIN"/>
    <property type="match status" value="1"/>
</dbReference>
<dbReference type="Proteomes" id="UP000216361">
    <property type="component" value="Unassembled WGS sequence"/>
</dbReference>
<dbReference type="GO" id="GO:0030975">
    <property type="term" value="F:thiamine binding"/>
    <property type="evidence" value="ECO:0007669"/>
    <property type="project" value="TreeGrafter"/>
</dbReference>
<evidence type="ECO:0000313" key="3">
    <source>
        <dbReference type="EMBL" id="OYQ20410.1"/>
    </source>
</evidence>
<keyword evidence="4" id="KW-1185">Reference proteome</keyword>
<dbReference type="EMBL" id="NOXS01000028">
    <property type="protein sequence ID" value="OYQ20410.1"/>
    <property type="molecule type" value="Genomic_DNA"/>
</dbReference>
<proteinExistence type="predicted"/>
<dbReference type="GO" id="GO:0030976">
    <property type="term" value="F:thiamine pyrophosphate binding"/>
    <property type="evidence" value="ECO:0007669"/>
    <property type="project" value="TreeGrafter"/>
</dbReference>
<dbReference type="InterPro" id="IPR006311">
    <property type="entry name" value="TAT_signal"/>
</dbReference>
<dbReference type="Pfam" id="PF13343">
    <property type="entry name" value="SBP_bac_6"/>
    <property type="match status" value="1"/>
</dbReference>
<gene>
    <name evidence="3" type="ORF">CHR90_04890</name>
</gene>
<dbReference type="GO" id="GO:0015888">
    <property type="term" value="P:thiamine transport"/>
    <property type="evidence" value="ECO:0007669"/>
    <property type="project" value="TreeGrafter"/>
</dbReference>
<dbReference type="AlphaFoldDB" id="A0A255XW03"/>
<organism evidence="3 4">
    <name type="scientific">Elstera cyanobacteriorum</name>
    <dbReference type="NCBI Taxonomy" id="2022747"/>
    <lineage>
        <taxon>Bacteria</taxon>
        <taxon>Pseudomonadati</taxon>
        <taxon>Pseudomonadota</taxon>
        <taxon>Alphaproteobacteria</taxon>
        <taxon>Rhodospirillales</taxon>
        <taxon>Rhodospirillaceae</taxon>
        <taxon>Elstera</taxon>
    </lineage>
</organism>
<dbReference type="SUPFAM" id="SSF53850">
    <property type="entry name" value="Periplasmic binding protein-like II"/>
    <property type="match status" value="1"/>
</dbReference>
<sequence>MLPRLKRRSLLTAGLAAGTLAFLPRGAAAQTDAAPLTDGPELYPGERALAEAAAKEGVVISANTALGWANWGAVGRAFGQRYPDVPLVYSDLGSTATVTQLDRLRERPPADTAYFYSLVALDAASRGLLAPHRPVNLDRLPGAAKDAEGLWVGVHTLPIAFVVNRKLVKTLPRTWADLRKPEFKGAITYPDPQTTTVGLTLAFAANIAAGGSLDSVRPGIEYFTALHKTGNVQRIDPGSAQTRFLRGEIPVWITFEADGLRVKHLDGMDEAEIILPADGTASAAYTLSLVKNARNAPGGKLWMNFALTETAQRLFAEGFVRPILPNLTLPPDLAPRFAPLPPRSDIVDSLRATLRKADIDRAWPKL</sequence>